<dbReference type="Gramene" id="Pp3c1_10660V3.1">
    <property type="protein sequence ID" value="PAC:32971861.CDS.1"/>
    <property type="gene ID" value="Pp3c1_10660"/>
</dbReference>
<dbReference type="EMBL" id="ABEU02000001">
    <property type="protein sequence ID" value="PNR62069.1"/>
    <property type="molecule type" value="Genomic_DNA"/>
</dbReference>
<dbReference type="Gramene" id="Pp3c1_10660V3.2">
    <property type="protein sequence ID" value="PAC:32971862.CDS.1"/>
    <property type="gene ID" value="Pp3c1_10660"/>
</dbReference>
<dbReference type="Proteomes" id="UP000006727">
    <property type="component" value="Chromosome 1"/>
</dbReference>
<dbReference type="InParanoid" id="A9SZ04"/>
<organism evidence="1">
    <name type="scientific">Physcomitrium patens</name>
    <name type="common">Spreading-leaved earth moss</name>
    <name type="synonym">Physcomitrella patens</name>
    <dbReference type="NCBI Taxonomy" id="3218"/>
    <lineage>
        <taxon>Eukaryota</taxon>
        <taxon>Viridiplantae</taxon>
        <taxon>Streptophyta</taxon>
        <taxon>Embryophyta</taxon>
        <taxon>Bryophyta</taxon>
        <taxon>Bryophytina</taxon>
        <taxon>Bryopsida</taxon>
        <taxon>Funariidae</taxon>
        <taxon>Funariales</taxon>
        <taxon>Funariaceae</taxon>
        <taxon>Physcomitrium</taxon>
    </lineage>
</organism>
<keyword evidence="3" id="KW-1185">Reference proteome</keyword>
<reference evidence="2" key="3">
    <citation type="submission" date="2020-12" db="UniProtKB">
        <authorList>
            <consortium name="EnsemblPlants"/>
        </authorList>
    </citation>
    <scope>IDENTIFICATION</scope>
</reference>
<reference evidence="1 3" key="1">
    <citation type="journal article" date="2008" name="Science">
        <title>The Physcomitrella genome reveals evolutionary insights into the conquest of land by plants.</title>
        <authorList>
            <person name="Rensing S."/>
            <person name="Lang D."/>
            <person name="Zimmer A."/>
            <person name="Terry A."/>
            <person name="Salamov A."/>
            <person name="Shapiro H."/>
            <person name="Nishiyama T."/>
            <person name="Perroud P.-F."/>
            <person name="Lindquist E."/>
            <person name="Kamisugi Y."/>
            <person name="Tanahashi T."/>
            <person name="Sakakibara K."/>
            <person name="Fujita T."/>
            <person name="Oishi K."/>
            <person name="Shin-I T."/>
            <person name="Kuroki Y."/>
            <person name="Toyoda A."/>
            <person name="Suzuki Y."/>
            <person name="Hashimoto A."/>
            <person name="Yamaguchi K."/>
            <person name="Sugano A."/>
            <person name="Kohara Y."/>
            <person name="Fujiyama A."/>
            <person name="Anterola A."/>
            <person name="Aoki S."/>
            <person name="Ashton N."/>
            <person name="Barbazuk W.B."/>
            <person name="Barker E."/>
            <person name="Bennetzen J."/>
            <person name="Bezanilla M."/>
            <person name="Blankenship R."/>
            <person name="Cho S.H."/>
            <person name="Dutcher S."/>
            <person name="Estelle M."/>
            <person name="Fawcett J.A."/>
            <person name="Gundlach H."/>
            <person name="Hanada K."/>
            <person name="Heyl A."/>
            <person name="Hicks K.A."/>
            <person name="Hugh J."/>
            <person name="Lohr M."/>
            <person name="Mayer K."/>
            <person name="Melkozernov A."/>
            <person name="Murata T."/>
            <person name="Nelson D."/>
            <person name="Pils B."/>
            <person name="Prigge M."/>
            <person name="Reiss B."/>
            <person name="Renner T."/>
            <person name="Rombauts S."/>
            <person name="Rushton P."/>
            <person name="Sanderfoot A."/>
            <person name="Schween G."/>
            <person name="Shiu S.-H."/>
            <person name="Stueber K."/>
            <person name="Theodoulou F.L."/>
            <person name="Tu H."/>
            <person name="Van de Peer Y."/>
            <person name="Verrier P.J."/>
            <person name="Waters E."/>
            <person name="Wood A."/>
            <person name="Yang L."/>
            <person name="Cove D."/>
            <person name="Cuming A."/>
            <person name="Hasebe M."/>
            <person name="Lucas S."/>
            <person name="Mishler D.B."/>
            <person name="Reski R."/>
            <person name="Grigoriev I."/>
            <person name="Quatrano R.S."/>
            <person name="Boore J.L."/>
        </authorList>
    </citation>
    <scope>NUCLEOTIDE SEQUENCE [LARGE SCALE GENOMIC DNA]</scope>
    <source>
        <strain evidence="2 3">cv. Gransden 2004</strain>
    </source>
</reference>
<sequence length="227" mass="25842">MSWVSGTNSFEYGHGGYGYGSSRYDVGDVHNYEFNSSLYGETYGVVAPQHAGDSCSTFITPQRYVDYDYGCEAERPTNCTNHFDSLSRIAVDPPTYDRNQRYKREPTYKPYNNYADQPSYSSRYNDYDEKPYYADRFKSYDEESEFLFRTASITYNFNALETNPVTESAFTADAEVTEVSEEVLVNICGAVGYLVDDRESPLPGEGDFLRVLIKQAGNSIIYSIICY</sequence>
<evidence type="ECO:0000313" key="3">
    <source>
        <dbReference type="Proteomes" id="UP000006727"/>
    </source>
</evidence>
<dbReference type="EnsemblPlants" id="Pp3c1_10660V3.2">
    <property type="protein sequence ID" value="PAC:32971862.CDS.1"/>
    <property type="gene ID" value="Pp3c1_10660"/>
</dbReference>
<name>A9SZ04_PHYPA</name>
<evidence type="ECO:0000313" key="1">
    <source>
        <dbReference type="EMBL" id="PNR62069.1"/>
    </source>
</evidence>
<dbReference type="PaxDb" id="3218-PP1S139_66V6.1"/>
<gene>
    <name evidence="1" type="ORF">PHYPA_000493</name>
</gene>
<dbReference type="EnsemblPlants" id="Pp3c1_10660V3.1">
    <property type="protein sequence ID" value="PAC:32971861.CDS.1"/>
    <property type="gene ID" value="Pp3c1_10660"/>
</dbReference>
<protein>
    <submittedName>
        <fullName evidence="1 2">Uncharacterized protein</fullName>
    </submittedName>
</protein>
<dbReference type="HOGENOM" id="CLU_1221428_0_0_1"/>
<reference evidence="1 3" key="2">
    <citation type="journal article" date="2018" name="Plant J.">
        <title>The Physcomitrella patens chromosome-scale assembly reveals moss genome structure and evolution.</title>
        <authorList>
            <person name="Lang D."/>
            <person name="Ullrich K.K."/>
            <person name="Murat F."/>
            <person name="Fuchs J."/>
            <person name="Jenkins J."/>
            <person name="Haas F.B."/>
            <person name="Piednoel M."/>
            <person name="Gundlach H."/>
            <person name="Van Bel M."/>
            <person name="Meyberg R."/>
            <person name="Vives C."/>
            <person name="Morata J."/>
            <person name="Symeonidi A."/>
            <person name="Hiss M."/>
            <person name="Muchero W."/>
            <person name="Kamisugi Y."/>
            <person name="Saleh O."/>
            <person name="Blanc G."/>
            <person name="Decker E.L."/>
            <person name="van Gessel N."/>
            <person name="Grimwood J."/>
            <person name="Hayes R.D."/>
            <person name="Graham S.W."/>
            <person name="Gunter L.E."/>
            <person name="McDaniel S.F."/>
            <person name="Hoernstein S.N.W."/>
            <person name="Larsson A."/>
            <person name="Li F.W."/>
            <person name="Perroud P.F."/>
            <person name="Phillips J."/>
            <person name="Ranjan P."/>
            <person name="Rokshar D.S."/>
            <person name="Rothfels C.J."/>
            <person name="Schneider L."/>
            <person name="Shu S."/>
            <person name="Stevenson D.W."/>
            <person name="Thummler F."/>
            <person name="Tillich M."/>
            <person name="Villarreal Aguilar J.C."/>
            <person name="Widiez T."/>
            <person name="Wong G.K."/>
            <person name="Wymore A."/>
            <person name="Zhang Y."/>
            <person name="Zimmer A.D."/>
            <person name="Quatrano R.S."/>
            <person name="Mayer K.F.X."/>
            <person name="Goodstein D."/>
            <person name="Casacuberta J.M."/>
            <person name="Vandepoele K."/>
            <person name="Reski R."/>
            <person name="Cuming A.C."/>
            <person name="Tuskan G.A."/>
            <person name="Maumus F."/>
            <person name="Salse J."/>
            <person name="Schmutz J."/>
            <person name="Rensing S.A."/>
        </authorList>
    </citation>
    <scope>NUCLEOTIDE SEQUENCE [LARGE SCALE GENOMIC DNA]</scope>
    <source>
        <strain evidence="2 3">cv. Gransden 2004</strain>
    </source>
</reference>
<dbReference type="AlphaFoldDB" id="A9SZ04"/>
<accession>A9SZ04</accession>
<proteinExistence type="predicted"/>
<evidence type="ECO:0000313" key="2">
    <source>
        <dbReference type="EnsemblPlants" id="PAC:32971861.CDS.1"/>
    </source>
</evidence>